<proteinExistence type="predicted"/>
<dbReference type="EMBL" id="GGMS01012946">
    <property type="protein sequence ID" value="MBY82149.1"/>
    <property type="molecule type" value="Transcribed_RNA"/>
</dbReference>
<reference evidence="1" key="1">
    <citation type="submission" date="2018-04" db="EMBL/GenBank/DDBJ databases">
        <title>Transcriptome assembly of Sipha flava.</title>
        <authorList>
            <person name="Scully E.D."/>
            <person name="Geib S.M."/>
            <person name="Palmer N.A."/>
            <person name="Koch K."/>
            <person name="Bradshaw J."/>
            <person name="Heng-Moss T."/>
            <person name="Sarath G."/>
        </authorList>
    </citation>
    <scope>NUCLEOTIDE SEQUENCE</scope>
</reference>
<evidence type="ECO:0000313" key="1">
    <source>
        <dbReference type="EMBL" id="MBY82149.1"/>
    </source>
</evidence>
<organism evidence="1">
    <name type="scientific">Sipha flava</name>
    <name type="common">yellow sugarcane aphid</name>
    <dbReference type="NCBI Taxonomy" id="143950"/>
    <lineage>
        <taxon>Eukaryota</taxon>
        <taxon>Metazoa</taxon>
        <taxon>Ecdysozoa</taxon>
        <taxon>Arthropoda</taxon>
        <taxon>Hexapoda</taxon>
        <taxon>Insecta</taxon>
        <taxon>Pterygota</taxon>
        <taxon>Neoptera</taxon>
        <taxon>Paraneoptera</taxon>
        <taxon>Hemiptera</taxon>
        <taxon>Sternorrhyncha</taxon>
        <taxon>Aphidomorpha</taxon>
        <taxon>Aphidoidea</taxon>
        <taxon>Aphididae</taxon>
        <taxon>Sipha</taxon>
    </lineage>
</organism>
<name>A0A2S2QWK9_9HEMI</name>
<protein>
    <submittedName>
        <fullName evidence="1">Uncharacterized protein</fullName>
    </submittedName>
</protein>
<sequence>MTLAEKSKSRRYTYAQAVLTRVHGYVNPSGPFASVCLKSDPAGSGGHVRFHYYNERSGDPTWERRSCRCRVAANYASPAEQRSAAVRARSMCVRATAQLCNPRVHFYSDEQQRRYERITVTREPLVLMTNMGGCGKIERGAG</sequence>
<gene>
    <name evidence="1" type="ORF">g.78324</name>
</gene>
<accession>A0A2S2QWK9</accession>
<dbReference type="AlphaFoldDB" id="A0A2S2QWK9"/>